<comment type="caution">
    <text evidence="1">The sequence shown here is derived from an EMBL/GenBank/DDBJ whole genome shotgun (WGS) entry which is preliminary data.</text>
</comment>
<proteinExistence type="predicted"/>
<dbReference type="EMBL" id="BGPR01032571">
    <property type="protein sequence ID" value="GBO06152.1"/>
    <property type="molecule type" value="Genomic_DNA"/>
</dbReference>
<gene>
    <name evidence="1" type="ORF">AVEN_22254_1</name>
</gene>
<protein>
    <submittedName>
        <fullName evidence="1">Uncharacterized protein</fullName>
    </submittedName>
</protein>
<reference evidence="1 2" key="1">
    <citation type="journal article" date="2019" name="Sci. Rep.">
        <title>Orb-weaving spider Araneus ventricosus genome elucidates the spidroin gene catalogue.</title>
        <authorList>
            <person name="Kono N."/>
            <person name="Nakamura H."/>
            <person name="Ohtoshi R."/>
            <person name="Moran D.A.P."/>
            <person name="Shinohara A."/>
            <person name="Yoshida Y."/>
            <person name="Fujiwara M."/>
            <person name="Mori M."/>
            <person name="Tomita M."/>
            <person name="Arakawa K."/>
        </authorList>
    </citation>
    <scope>NUCLEOTIDE SEQUENCE [LARGE SCALE GENOMIC DNA]</scope>
</reference>
<accession>A0A4Y2U0N3</accession>
<sequence>MHDPFTLLMKNHLLIHSPNLTPFSETLGEPQTNLPPHTYLPILLSCSRNGAMIRPVDIHLPFTLIQFIILETRDQFRCERLHGSSLRLVYNRLFHTIFIGLRFVFLSTHDRTLASMSLPDAITATETQLDGHGKTVRQNTLSEKWRCLVFQMRPLLFLPAITTDLSSKSVVSLPY</sequence>
<name>A0A4Y2U0N3_ARAVE</name>
<keyword evidence="2" id="KW-1185">Reference proteome</keyword>
<evidence type="ECO:0000313" key="1">
    <source>
        <dbReference type="EMBL" id="GBO06152.1"/>
    </source>
</evidence>
<dbReference type="AlphaFoldDB" id="A0A4Y2U0N3"/>
<organism evidence="1 2">
    <name type="scientific">Araneus ventricosus</name>
    <name type="common">Orbweaver spider</name>
    <name type="synonym">Epeira ventricosa</name>
    <dbReference type="NCBI Taxonomy" id="182803"/>
    <lineage>
        <taxon>Eukaryota</taxon>
        <taxon>Metazoa</taxon>
        <taxon>Ecdysozoa</taxon>
        <taxon>Arthropoda</taxon>
        <taxon>Chelicerata</taxon>
        <taxon>Arachnida</taxon>
        <taxon>Araneae</taxon>
        <taxon>Araneomorphae</taxon>
        <taxon>Entelegynae</taxon>
        <taxon>Araneoidea</taxon>
        <taxon>Araneidae</taxon>
        <taxon>Araneus</taxon>
    </lineage>
</organism>
<dbReference type="Proteomes" id="UP000499080">
    <property type="component" value="Unassembled WGS sequence"/>
</dbReference>
<evidence type="ECO:0000313" key="2">
    <source>
        <dbReference type="Proteomes" id="UP000499080"/>
    </source>
</evidence>